<dbReference type="InterPro" id="IPR007832">
    <property type="entry name" value="RNA_pol_Rpc34"/>
</dbReference>
<gene>
    <name evidence="7" type="ORF">P8C59_003785</name>
</gene>
<dbReference type="AlphaFoldDB" id="A0AAD9MDN8"/>
<keyword evidence="3" id="KW-0240">DNA-directed RNA polymerase</keyword>
<evidence type="ECO:0000313" key="7">
    <source>
        <dbReference type="EMBL" id="KAK2069181.1"/>
    </source>
</evidence>
<dbReference type="GO" id="GO:0005666">
    <property type="term" value="C:RNA polymerase III complex"/>
    <property type="evidence" value="ECO:0007669"/>
    <property type="project" value="InterPro"/>
</dbReference>
<dbReference type="SUPFAM" id="SSF46785">
    <property type="entry name" value="Winged helix' DNA-binding domain"/>
    <property type="match status" value="1"/>
</dbReference>
<feature type="region of interest" description="Disordered" evidence="6">
    <location>
        <begin position="194"/>
        <end position="265"/>
    </location>
</feature>
<dbReference type="Proteomes" id="UP001217918">
    <property type="component" value="Unassembled WGS sequence"/>
</dbReference>
<dbReference type="InterPro" id="IPR016049">
    <property type="entry name" value="RNA_pol_Rpc34-like"/>
</dbReference>
<protein>
    <recommendedName>
        <fullName evidence="9">RNA polymerase III subunit C6</fullName>
    </recommendedName>
</protein>
<proteinExistence type="inferred from homology"/>
<comment type="similarity">
    <text evidence="2">Belongs to the eukaryotic RPC34/RPC39 RNA polymerase subunit family.</text>
</comment>
<dbReference type="PIRSF" id="PIRSF028763">
    <property type="entry name" value="RNA_pol_Rpc34"/>
    <property type="match status" value="1"/>
</dbReference>
<feature type="compositionally biased region" description="Polar residues" evidence="6">
    <location>
        <begin position="215"/>
        <end position="226"/>
    </location>
</feature>
<comment type="caution">
    <text evidence="7">The sequence shown here is derived from an EMBL/GenBank/DDBJ whole genome shotgun (WGS) entry which is preliminary data.</text>
</comment>
<evidence type="ECO:0000313" key="8">
    <source>
        <dbReference type="Proteomes" id="UP001217918"/>
    </source>
</evidence>
<dbReference type="InterPro" id="IPR036390">
    <property type="entry name" value="WH_DNA-bd_sf"/>
</dbReference>
<organism evidence="7 8">
    <name type="scientific">Phyllachora maydis</name>
    <dbReference type="NCBI Taxonomy" id="1825666"/>
    <lineage>
        <taxon>Eukaryota</taxon>
        <taxon>Fungi</taxon>
        <taxon>Dikarya</taxon>
        <taxon>Ascomycota</taxon>
        <taxon>Pezizomycotina</taxon>
        <taxon>Sordariomycetes</taxon>
        <taxon>Sordariomycetidae</taxon>
        <taxon>Phyllachorales</taxon>
        <taxon>Phyllachoraceae</taxon>
        <taxon>Phyllachora</taxon>
    </lineage>
</organism>
<keyword evidence="4" id="KW-0804">Transcription</keyword>
<reference evidence="7" key="1">
    <citation type="journal article" date="2023" name="Mol. Plant Microbe Interact.">
        <title>Elucidating the Obligate Nature and Biological Capacity of an Invasive Fungal Corn Pathogen.</title>
        <authorList>
            <person name="MacCready J.S."/>
            <person name="Roggenkamp E.M."/>
            <person name="Gdanetz K."/>
            <person name="Chilvers M.I."/>
        </authorList>
    </citation>
    <scope>NUCLEOTIDE SEQUENCE</scope>
    <source>
        <strain evidence="7">PM02</strain>
    </source>
</reference>
<comment type="subcellular location">
    <subcellularLocation>
        <location evidence="1">Nucleus</location>
    </subcellularLocation>
</comment>
<evidence type="ECO:0000256" key="5">
    <source>
        <dbReference type="ARBA" id="ARBA00023242"/>
    </source>
</evidence>
<dbReference type="Pfam" id="PF05158">
    <property type="entry name" value="RNA_pol_Rpc34"/>
    <property type="match status" value="1"/>
</dbReference>
<dbReference type="PANTHER" id="PTHR12780">
    <property type="entry name" value="RNA POLYMERASE III DNA DIRECTED , 39KD SUBUNIT-RELATED"/>
    <property type="match status" value="1"/>
</dbReference>
<evidence type="ECO:0008006" key="9">
    <source>
        <dbReference type="Google" id="ProtNLM"/>
    </source>
</evidence>
<dbReference type="Gene3D" id="1.10.10.10">
    <property type="entry name" value="Winged helix-like DNA-binding domain superfamily/Winged helix DNA-binding domain"/>
    <property type="match status" value="1"/>
</dbReference>
<feature type="compositionally biased region" description="Basic and acidic residues" evidence="6">
    <location>
        <begin position="340"/>
        <end position="359"/>
    </location>
</feature>
<name>A0AAD9MDN8_9PEZI</name>
<feature type="region of interest" description="Disordered" evidence="6">
    <location>
        <begin position="340"/>
        <end position="361"/>
    </location>
</feature>
<accession>A0AAD9MDN8</accession>
<evidence type="ECO:0000256" key="2">
    <source>
        <dbReference type="ARBA" id="ARBA00011038"/>
    </source>
</evidence>
<sequence>MAPLAPEKLDILSDLLYDSARQEGDDQKAFTQRDLLDLGLIPRDDPQQLVQAVQALVNQRLFFSVQNSRGELAWRLRTREDASKYDGLADESAMVYEQIDNAGPDGIWSRTIRQRLRMQDSTVKAALKQLEQRGFITTVVNVEHPTKKMYIKANLRPSDRATGGPWFNEGELDTPFVAELEKVVFGFITRHSAYQSSGGDTTTRAPKKGVIKGQVPTSTPTPNGTAGASAPRGKKRPAAELSGGDGGEAGPAPAASRDPPRKETYLPLPAGYAAYPTVSDVARFIHESNIIKNTTLSEAEVQQLLDLLEYDGLIEPVRVRRRRGYRVVRPARQEPVLGFRERQQQQRERERERERERDLASAPWGIGAEPLRNGLTEAPCGRCPVFELCEVGGPVNPFNCVYFERWLAHAI</sequence>
<evidence type="ECO:0000256" key="1">
    <source>
        <dbReference type="ARBA" id="ARBA00004123"/>
    </source>
</evidence>
<feature type="compositionally biased region" description="Polar residues" evidence="6">
    <location>
        <begin position="194"/>
        <end position="204"/>
    </location>
</feature>
<keyword evidence="5" id="KW-0539">Nucleus</keyword>
<dbReference type="InterPro" id="IPR036388">
    <property type="entry name" value="WH-like_DNA-bd_sf"/>
</dbReference>
<evidence type="ECO:0000256" key="6">
    <source>
        <dbReference type="SAM" id="MobiDB-lite"/>
    </source>
</evidence>
<evidence type="ECO:0000256" key="4">
    <source>
        <dbReference type="ARBA" id="ARBA00023163"/>
    </source>
</evidence>
<evidence type="ECO:0000256" key="3">
    <source>
        <dbReference type="ARBA" id="ARBA00022478"/>
    </source>
</evidence>
<dbReference type="EMBL" id="JAQQPM010000003">
    <property type="protein sequence ID" value="KAK2069181.1"/>
    <property type="molecule type" value="Genomic_DNA"/>
</dbReference>
<keyword evidence="8" id="KW-1185">Reference proteome</keyword>
<dbReference type="GO" id="GO:0006383">
    <property type="term" value="P:transcription by RNA polymerase III"/>
    <property type="evidence" value="ECO:0007669"/>
    <property type="project" value="InterPro"/>
</dbReference>